<gene>
    <name evidence="1" type="ORF">DYU11_31970</name>
</gene>
<comment type="caution">
    <text evidence="1">The sequence shown here is derived from an EMBL/GenBank/DDBJ whole genome shotgun (WGS) entry which is preliminary data.</text>
</comment>
<dbReference type="Proteomes" id="UP000283523">
    <property type="component" value="Unassembled WGS sequence"/>
</dbReference>
<sequence length="244" mass="26716">MKCTLIALLLLGGIGLLAFRLPLNSRPQAKLYPALAEYLKSAKKDLETIPASRRAELDKIALFIQNKRIMDKNANLLFVSGDNARRSLLAQVWAQVAADYLGVENVHAFSGGNIASTVAPTIQKTLEKIGFQVNPVTLSGQPAYELRFDEKQPALTLFSKVYTDQANPKNNFGLILTCDHTECPGPDGPTDRIAKSTVQGPAFKITLPYTPPRTAEGQANEAAVYDALNRQIATEMLYLFSNVH</sequence>
<evidence type="ECO:0000313" key="1">
    <source>
        <dbReference type="EMBL" id="RIV17470.1"/>
    </source>
</evidence>
<dbReference type="AlphaFoldDB" id="A0A418LW65"/>
<accession>A0A418LW65</accession>
<dbReference type="InterPro" id="IPR036196">
    <property type="entry name" value="Ptyr_pPase_sf"/>
</dbReference>
<dbReference type="PANTHER" id="PTHR43428">
    <property type="entry name" value="ARSENATE REDUCTASE"/>
    <property type="match status" value="1"/>
</dbReference>
<name>A0A418LW65_9BACT</name>
<dbReference type="EMBL" id="QXED01000018">
    <property type="protein sequence ID" value="RIV17470.1"/>
    <property type="molecule type" value="Genomic_DNA"/>
</dbReference>
<reference evidence="1 2" key="1">
    <citation type="submission" date="2018-08" db="EMBL/GenBank/DDBJ databases">
        <title>Fibrisoma montanum sp. nov., isolated from Danxia mountain soil.</title>
        <authorList>
            <person name="Huang Y."/>
        </authorList>
    </citation>
    <scope>NUCLEOTIDE SEQUENCE [LARGE SCALE GENOMIC DNA]</scope>
    <source>
        <strain evidence="1 2">HYT19</strain>
    </source>
</reference>
<evidence type="ECO:0000313" key="2">
    <source>
        <dbReference type="Proteomes" id="UP000283523"/>
    </source>
</evidence>
<protein>
    <submittedName>
        <fullName evidence="1">Protein-tyrosine-phosphatase</fullName>
    </submittedName>
</protein>
<dbReference type="SUPFAM" id="SSF52788">
    <property type="entry name" value="Phosphotyrosine protein phosphatases I"/>
    <property type="match status" value="1"/>
</dbReference>
<dbReference type="PANTHER" id="PTHR43428:SF1">
    <property type="entry name" value="ARSENATE REDUCTASE"/>
    <property type="match status" value="1"/>
</dbReference>
<keyword evidence="2" id="KW-1185">Reference proteome</keyword>
<proteinExistence type="predicted"/>
<organism evidence="1 2">
    <name type="scientific">Fibrisoma montanum</name>
    <dbReference type="NCBI Taxonomy" id="2305895"/>
    <lineage>
        <taxon>Bacteria</taxon>
        <taxon>Pseudomonadati</taxon>
        <taxon>Bacteroidota</taxon>
        <taxon>Cytophagia</taxon>
        <taxon>Cytophagales</taxon>
        <taxon>Spirosomataceae</taxon>
        <taxon>Fibrisoma</taxon>
    </lineage>
</organism>
<dbReference type="Gene3D" id="3.40.50.2300">
    <property type="match status" value="1"/>
</dbReference>